<accession>A0AAV9MAV2</accession>
<keyword evidence="3" id="KW-0479">Metal-binding</keyword>
<comment type="caution">
    <text evidence="5">The sequence shown here is derived from an EMBL/GenBank/DDBJ whole genome shotgun (WGS) entry which is preliminary data.</text>
</comment>
<dbReference type="EMBL" id="JAWPEI010000002">
    <property type="protein sequence ID" value="KAK4735190.1"/>
    <property type="molecule type" value="Genomic_DNA"/>
</dbReference>
<evidence type="ECO:0000313" key="5">
    <source>
        <dbReference type="EMBL" id="KAK4735190.1"/>
    </source>
</evidence>
<comment type="similarity">
    <text evidence="1">Belongs to the cytochrome P450 family.</text>
</comment>
<sequence length="145" mass="16155">MTNNIINRVALGRKYNVGESGIDAKATLNKFGELLGTSNAGDYIPWLEWVNRITGLDTKVDKVAKDLDTFLELVIEEHMIRTEKGENRAGEAKGKVDVLLEIQNGNETGIPLQRDSLKALLLERVIKTQSCMNVKMESTLSFVSF</sequence>
<keyword evidence="6" id="KW-1185">Reference proteome</keyword>
<protein>
    <submittedName>
        <fullName evidence="5">Uncharacterized protein</fullName>
    </submittedName>
</protein>
<dbReference type="SUPFAM" id="SSF48264">
    <property type="entry name" value="Cytochrome P450"/>
    <property type="match status" value="1"/>
</dbReference>
<dbReference type="PANTHER" id="PTHR47955:SF17">
    <property type="entry name" value="CYTOCHROME 71A4"/>
    <property type="match status" value="1"/>
</dbReference>
<dbReference type="GO" id="GO:0004497">
    <property type="term" value="F:monooxygenase activity"/>
    <property type="evidence" value="ECO:0007669"/>
    <property type="project" value="InterPro"/>
</dbReference>
<keyword evidence="4" id="KW-0408">Iron</keyword>
<name>A0AAV9MAV2_9SOLN</name>
<dbReference type="GO" id="GO:0005506">
    <property type="term" value="F:iron ion binding"/>
    <property type="evidence" value="ECO:0007669"/>
    <property type="project" value="InterPro"/>
</dbReference>
<organism evidence="5 6">
    <name type="scientific">Solanum pinnatisectum</name>
    <name type="common">tansyleaf nightshade</name>
    <dbReference type="NCBI Taxonomy" id="50273"/>
    <lineage>
        <taxon>Eukaryota</taxon>
        <taxon>Viridiplantae</taxon>
        <taxon>Streptophyta</taxon>
        <taxon>Embryophyta</taxon>
        <taxon>Tracheophyta</taxon>
        <taxon>Spermatophyta</taxon>
        <taxon>Magnoliopsida</taxon>
        <taxon>eudicotyledons</taxon>
        <taxon>Gunneridae</taxon>
        <taxon>Pentapetalae</taxon>
        <taxon>asterids</taxon>
        <taxon>lamiids</taxon>
        <taxon>Solanales</taxon>
        <taxon>Solanaceae</taxon>
        <taxon>Solanoideae</taxon>
        <taxon>Solaneae</taxon>
        <taxon>Solanum</taxon>
    </lineage>
</organism>
<dbReference type="GO" id="GO:0020037">
    <property type="term" value="F:heme binding"/>
    <property type="evidence" value="ECO:0007669"/>
    <property type="project" value="InterPro"/>
</dbReference>
<dbReference type="PANTHER" id="PTHR47955">
    <property type="entry name" value="CYTOCHROME P450 FAMILY 71 PROTEIN"/>
    <property type="match status" value="1"/>
</dbReference>
<evidence type="ECO:0000256" key="3">
    <source>
        <dbReference type="ARBA" id="ARBA00022723"/>
    </source>
</evidence>
<dbReference type="Proteomes" id="UP001311915">
    <property type="component" value="Unassembled WGS sequence"/>
</dbReference>
<reference evidence="5 6" key="1">
    <citation type="submission" date="2023-10" db="EMBL/GenBank/DDBJ databases">
        <title>Genome-Wide Identification Analysis in wild type Solanum Pinnatisectum Reveals Some Genes Defensing Phytophthora Infestans.</title>
        <authorList>
            <person name="Sun C."/>
        </authorList>
    </citation>
    <scope>NUCLEOTIDE SEQUENCE [LARGE SCALE GENOMIC DNA]</scope>
    <source>
        <strain evidence="5">LQN</strain>
        <tissue evidence="5">Leaf</tissue>
    </source>
</reference>
<evidence type="ECO:0000256" key="4">
    <source>
        <dbReference type="ARBA" id="ARBA00023004"/>
    </source>
</evidence>
<gene>
    <name evidence="5" type="ORF">R3W88_009451</name>
</gene>
<evidence type="ECO:0000256" key="1">
    <source>
        <dbReference type="ARBA" id="ARBA00010617"/>
    </source>
</evidence>
<keyword evidence="2" id="KW-0349">Heme</keyword>
<dbReference type="Gene3D" id="1.10.630.10">
    <property type="entry name" value="Cytochrome P450"/>
    <property type="match status" value="1"/>
</dbReference>
<dbReference type="InterPro" id="IPR036396">
    <property type="entry name" value="Cyt_P450_sf"/>
</dbReference>
<dbReference type="AlphaFoldDB" id="A0AAV9MAV2"/>
<evidence type="ECO:0000313" key="6">
    <source>
        <dbReference type="Proteomes" id="UP001311915"/>
    </source>
</evidence>
<evidence type="ECO:0000256" key="2">
    <source>
        <dbReference type="ARBA" id="ARBA00022617"/>
    </source>
</evidence>
<dbReference type="GO" id="GO:0016705">
    <property type="term" value="F:oxidoreductase activity, acting on paired donors, with incorporation or reduction of molecular oxygen"/>
    <property type="evidence" value="ECO:0007669"/>
    <property type="project" value="InterPro"/>
</dbReference>
<proteinExistence type="inferred from homology"/>